<keyword evidence="4" id="KW-1185">Reference proteome</keyword>
<dbReference type="Gene3D" id="3.80.10.10">
    <property type="entry name" value="Ribonuclease Inhibitor"/>
    <property type="match status" value="3"/>
</dbReference>
<dbReference type="PANTHER" id="PTHR24111:SF0">
    <property type="entry name" value="LEUCINE-RICH REPEAT-CONTAINING PROTEIN"/>
    <property type="match status" value="1"/>
</dbReference>
<dbReference type="InterPro" id="IPR001611">
    <property type="entry name" value="Leu-rich_rpt"/>
</dbReference>
<sequence>MNESTKKQSQIYDKENSQNYILSQSFISKGKDFNSSRRGIRSQSQNNNPIQSALLKLNHALEGTQNIESDKNQFTVGKESAGSQFNKYKRQRAGYSFQVGSALSKNTINNSSSQKQNFFMGRSFNQTQQQKMRQKQLILIQSQQQISQQMSGIKLSQINYKQQQKYENSVQKRKNINSKLQFNQANIEGFTQISGGLLGNSNNQIQYQNNLNNTSYNNNNFNNITMGSYNNYLDSRQQQKQTNNNFYQTNTTLLNQSNIPPTKLQTMKTILNLRARSRATSAYQSRRMDNNTQLNLNRLDVTKVENCLQETEFIHKIPRAQSAKVISQILQSTDYFSHLFVQKNNIQSQGVIYLADAIQNNYGLIHIDLAGNNIQYEAMGYLIKSLQNHPSIISISLGSKEGLNRNRIGIQGATELGKLLKSNYQLIDLNLANCGLNVQSLSCLLEGLKYIDDSNLNSYFDEIAQTSQNKRISFEEMIYLLQQMMFINLSRQDIKEFQQLFDVKNQEMKIWKFTKSDFQKLVTKATSIERGSLEILDLSYNDFSQGLFELNLSNNGLTGQGIGRFFLNAQNIDSLKEIILDDNNFKDRDFSFVSSFMGQNKNLEVFSVQNCNIDKQYGDSLAYGLSNNKNLKKFYLNGNRLYDEGTQNLGEAIAESQLQVLEISTCQISDVSAEKIINGIIKSNKLRVLNFKDNKINDKTGKLLAQAAHLVKSLEKINVSRTVISYYFVEQMNQKIKQNQLNKQQQQFPNEIEEMKNLQAKSEQFNEINQNKEEDYTRKLEQLIMQIEIIEQNFREVSQQEKNQTKEIELIYEKVKNEEKNQNNQEILQNKSRNAQKETTENQITVFENKIGNFLDEIHQIEKKIQAKKSILNQKKQTYNKTIDEQDQQLQMQIWMGKKQNQNPNELKVKCEEFKSKIDKINEYLEKYEQTGEEKYLIWAENVGNNKNNNNIDENKDNKDGILNNNSQINVSKNKSMISNSGVKKSSQKNNQNGKNKVQNQTINSDQVQNKDFNKEQNDNQIQNQKQKKPTSASGKKRSSSKSKVNGKKKI</sequence>
<keyword evidence="1" id="KW-0677">Repeat</keyword>
<feature type="compositionally biased region" description="Low complexity" evidence="2">
    <location>
        <begin position="822"/>
        <end position="831"/>
    </location>
</feature>
<dbReference type="InParanoid" id="A0A0V0QBD3"/>
<proteinExistence type="predicted"/>
<evidence type="ECO:0000256" key="1">
    <source>
        <dbReference type="ARBA" id="ARBA00022737"/>
    </source>
</evidence>
<gene>
    <name evidence="3" type="ORF">PPERSA_02476</name>
</gene>
<evidence type="ECO:0000256" key="2">
    <source>
        <dbReference type="SAM" id="MobiDB-lite"/>
    </source>
</evidence>
<dbReference type="PANTHER" id="PTHR24111">
    <property type="entry name" value="LEUCINE-RICH REPEAT-CONTAINING PROTEIN 34"/>
    <property type="match status" value="1"/>
</dbReference>
<dbReference type="InterPro" id="IPR032675">
    <property type="entry name" value="LRR_dom_sf"/>
</dbReference>
<dbReference type="InterPro" id="IPR052201">
    <property type="entry name" value="LRR-containing_regulator"/>
</dbReference>
<dbReference type="Pfam" id="PF13516">
    <property type="entry name" value="LRR_6"/>
    <property type="match status" value="1"/>
</dbReference>
<evidence type="ECO:0000313" key="4">
    <source>
        <dbReference type="Proteomes" id="UP000054937"/>
    </source>
</evidence>
<comment type="caution">
    <text evidence="3">The sequence shown here is derived from an EMBL/GenBank/DDBJ whole genome shotgun (WGS) entry which is preliminary data.</text>
</comment>
<feature type="compositionally biased region" description="Polar residues" evidence="2">
    <location>
        <begin position="1002"/>
        <end position="1011"/>
    </location>
</feature>
<dbReference type="SMART" id="SM00368">
    <property type="entry name" value="LRR_RI"/>
    <property type="match status" value="7"/>
</dbReference>
<feature type="compositionally biased region" description="Low complexity" evidence="2">
    <location>
        <begin position="979"/>
        <end position="1001"/>
    </location>
</feature>
<dbReference type="AlphaFoldDB" id="A0A0V0QBD3"/>
<accession>A0A0V0QBD3</accession>
<feature type="compositionally biased region" description="Basic residues" evidence="2">
    <location>
        <begin position="1035"/>
        <end position="1051"/>
    </location>
</feature>
<organism evidence="3 4">
    <name type="scientific">Pseudocohnilembus persalinus</name>
    <name type="common">Ciliate</name>
    <dbReference type="NCBI Taxonomy" id="266149"/>
    <lineage>
        <taxon>Eukaryota</taxon>
        <taxon>Sar</taxon>
        <taxon>Alveolata</taxon>
        <taxon>Ciliophora</taxon>
        <taxon>Intramacronucleata</taxon>
        <taxon>Oligohymenophorea</taxon>
        <taxon>Scuticociliatia</taxon>
        <taxon>Philasterida</taxon>
        <taxon>Pseudocohnilembidae</taxon>
        <taxon>Pseudocohnilembus</taxon>
    </lineage>
</organism>
<name>A0A0V0QBD3_PSEPJ</name>
<feature type="region of interest" description="Disordered" evidence="2">
    <location>
        <begin position="945"/>
        <end position="1051"/>
    </location>
</feature>
<feature type="compositionally biased region" description="Polar residues" evidence="2">
    <location>
        <begin position="963"/>
        <end position="978"/>
    </location>
</feature>
<evidence type="ECO:0000313" key="3">
    <source>
        <dbReference type="EMBL" id="KRW99364.1"/>
    </source>
</evidence>
<protein>
    <submittedName>
        <fullName evidence="3">Uncharacterized protein</fullName>
    </submittedName>
</protein>
<dbReference type="SUPFAM" id="SSF52047">
    <property type="entry name" value="RNI-like"/>
    <property type="match status" value="2"/>
</dbReference>
<dbReference type="EMBL" id="LDAU01000214">
    <property type="protein sequence ID" value="KRW99364.1"/>
    <property type="molecule type" value="Genomic_DNA"/>
</dbReference>
<reference evidence="3 4" key="1">
    <citation type="journal article" date="2015" name="Sci. Rep.">
        <title>Genome of the facultative scuticociliatosis pathogen Pseudocohnilembus persalinus provides insight into its virulence through horizontal gene transfer.</title>
        <authorList>
            <person name="Xiong J."/>
            <person name="Wang G."/>
            <person name="Cheng J."/>
            <person name="Tian M."/>
            <person name="Pan X."/>
            <person name="Warren A."/>
            <person name="Jiang C."/>
            <person name="Yuan D."/>
            <person name="Miao W."/>
        </authorList>
    </citation>
    <scope>NUCLEOTIDE SEQUENCE [LARGE SCALE GENOMIC DNA]</scope>
    <source>
        <strain evidence="3">36N120E</strain>
    </source>
</reference>
<feature type="region of interest" description="Disordered" evidence="2">
    <location>
        <begin position="821"/>
        <end position="840"/>
    </location>
</feature>
<dbReference type="Proteomes" id="UP000054937">
    <property type="component" value="Unassembled WGS sequence"/>
</dbReference>
<dbReference type="OrthoDB" id="292937at2759"/>